<dbReference type="Proteomes" id="UP000186777">
    <property type="component" value="Unassembled WGS sequence"/>
</dbReference>
<organism evidence="5 6">
    <name type="scientific">Phascolarctobacterium succinatutens</name>
    <dbReference type="NCBI Taxonomy" id="626940"/>
    <lineage>
        <taxon>Bacteria</taxon>
        <taxon>Bacillati</taxon>
        <taxon>Bacillota</taxon>
        <taxon>Negativicutes</taxon>
        <taxon>Acidaminococcales</taxon>
        <taxon>Acidaminococcaceae</taxon>
        <taxon>Phascolarctobacterium</taxon>
    </lineage>
</organism>
<evidence type="ECO:0000256" key="1">
    <source>
        <dbReference type="ARBA" id="ARBA00006739"/>
    </source>
</evidence>
<feature type="transmembrane region" description="Helical" evidence="4">
    <location>
        <begin position="330"/>
        <end position="356"/>
    </location>
</feature>
<feature type="transmembrane region" description="Helical" evidence="4">
    <location>
        <begin position="368"/>
        <end position="387"/>
    </location>
</feature>
<keyword evidence="4" id="KW-0812">Transmembrane</keyword>
<evidence type="ECO:0000256" key="3">
    <source>
        <dbReference type="ARBA" id="ARBA00022679"/>
    </source>
</evidence>
<gene>
    <name evidence="5" type="ORF">BHW43_07365</name>
</gene>
<accession>A0A1Q6R410</accession>
<dbReference type="SUPFAM" id="SSF53448">
    <property type="entry name" value="Nucleotide-diphospho-sugar transferases"/>
    <property type="match status" value="1"/>
</dbReference>
<dbReference type="RefSeq" id="WP_293690286.1">
    <property type="nucleotide sequence ID" value="NZ_CAJLOJ010000008.1"/>
</dbReference>
<comment type="caution">
    <text evidence="5">The sequence shown here is derived from an EMBL/GenBank/DDBJ whole genome shotgun (WGS) entry which is preliminary data.</text>
</comment>
<keyword evidence="4" id="KW-0472">Membrane</keyword>
<feature type="transmembrane region" description="Helical" evidence="4">
    <location>
        <begin position="12"/>
        <end position="32"/>
    </location>
</feature>
<dbReference type="GO" id="GO:0016757">
    <property type="term" value="F:glycosyltransferase activity"/>
    <property type="evidence" value="ECO:0007669"/>
    <property type="project" value="UniProtKB-KW"/>
</dbReference>
<evidence type="ECO:0000313" key="6">
    <source>
        <dbReference type="Proteomes" id="UP000186777"/>
    </source>
</evidence>
<evidence type="ECO:0000256" key="4">
    <source>
        <dbReference type="SAM" id="Phobius"/>
    </source>
</evidence>
<dbReference type="InterPro" id="IPR029044">
    <property type="entry name" value="Nucleotide-diphossugar_trans"/>
</dbReference>
<evidence type="ECO:0000313" key="5">
    <source>
        <dbReference type="EMBL" id="OLA37087.1"/>
    </source>
</evidence>
<evidence type="ECO:0000256" key="2">
    <source>
        <dbReference type="ARBA" id="ARBA00022676"/>
    </source>
</evidence>
<dbReference type="AlphaFoldDB" id="A0A1Q6R410"/>
<dbReference type="CDD" id="cd06438">
    <property type="entry name" value="EpsO_like"/>
    <property type="match status" value="1"/>
</dbReference>
<reference evidence="5 6" key="1">
    <citation type="journal article" date="2016" name="Nat. Biotechnol.">
        <title>Measurement of bacterial replication rates in microbial communities.</title>
        <authorList>
            <person name="Brown C.T."/>
            <person name="Olm M.R."/>
            <person name="Thomas B.C."/>
            <person name="Banfield J.F."/>
        </authorList>
    </citation>
    <scope>NUCLEOTIDE SEQUENCE [LARGE SCALE GENOMIC DNA]</scope>
    <source>
        <strain evidence="5">46_33</strain>
    </source>
</reference>
<dbReference type="Pfam" id="PF13641">
    <property type="entry name" value="Glyco_tranf_2_3"/>
    <property type="match status" value="1"/>
</dbReference>
<dbReference type="EMBL" id="MNTG01000033">
    <property type="protein sequence ID" value="OLA37087.1"/>
    <property type="molecule type" value="Genomic_DNA"/>
</dbReference>
<dbReference type="PANTHER" id="PTHR43630">
    <property type="entry name" value="POLY-BETA-1,6-N-ACETYL-D-GLUCOSAMINE SYNTHASE"/>
    <property type="match status" value="1"/>
</dbReference>
<comment type="similarity">
    <text evidence="1">Belongs to the glycosyltransferase 2 family.</text>
</comment>
<keyword evidence="4" id="KW-1133">Transmembrane helix</keyword>
<sequence>MYTAFDIIMIPLQLLIIFFTLYYFFVSWFGLFGKKKEVKIYNESKTFALIACAHNEERVIAQLVDNLRRLNYNDALYDIYVVADNCSDKTAEVARKAGALVHERFSETGKGKGFALAWMFDRLFKLDKKYDAVCVFDADNLVHPNFLQEMNSRLCNGERIIQGYMDAKNPTDTWVSGVFAISFWIVNHVWSLAKYNMGLSCCLGGTGMCFDTEVLKRYGWRATCLTEDMEFTIQAMMEGIPTTWAHDAIIYDEKPLTFKQTWNQRKRWSQGHFDVADRYLIPMIKKAIKTRNIVMLDCSVNLIQPYFLMISTFFVLCSYVYNFYPFYTNILYTIIPVEVWTLVGIGQYIFPVAVLWKIRASFKSWMYLLLYPLFIYSWIPITALGWWHRHDHEWSHTLHTRGISFDDVIIPEDAVNDGPKEVVFAKKDEK</sequence>
<dbReference type="PANTHER" id="PTHR43630:SF1">
    <property type="entry name" value="POLY-BETA-1,6-N-ACETYL-D-GLUCOSAMINE SYNTHASE"/>
    <property type="match status" value="1"/>
</dbReference>
<keyword evidence="2" id="KW-0328">Glycosyltransferase</keyword>
<dbReference type="Gene3D" id="3.90.550.10">
    <property type="entry name" value="Spore Coat Polysaccharide Biosynthesis Protein SpsA, Chain A"/>
    <property type="match status" value="1"/>
</dbReference>
<name>A0A1Q6R410_9FIRM</name>
<dbReference type="STRING" id="626940.BHW43_07365"/>
<proteinExistence type="inferred from homology"/>
<keyword evidence="3 5" id="KW-0808">Transferase</keyword>
<protein>
    <submittedName>
        <fullName evidence="5">Glycosyl transferase family 2</fullName>
    </submittedName>
</protein>